<feature type="region of interest" description="Disordered" evidence="1">
    <location>
        <begin position="421"/>
        <end position="444"/>
    </location>
</feature>
<dbReference type="OrthoDB" id="8143000at2"/>
<sequence length="444" mass="46196">MTISVTEAIEQNTKGMSDGLPVGVPASYSWYTGAVSDSDIPPADFSSVGGWGQIYPEQGSSYSNPNATVEVANAQTWVHLSTTNQWVLVQSQANDPLEGGHFVADFAGNAGIGMEVTQGADGTATMEVPPLGYNDHFWHVGRGQFAPGTVDGVYVQMDMKISDPNVKAVANIGADWWRTPTADYVDGFGNNPGAGMSNWVELTGDYQTLAFYSGTAAEFRADPPPCCTDAIITNPNPPVTDPPGGIGTDTPIVIPPGSTPDPVVGVNLLKNGSFEATPVGSGQAGIQTQINGWTALSGSAIELWNNLGGVQATEGNNFVELDYMGAQDGFSQSVQTSSGQALTLSVDARTRPGENPYSCGVEVLWNGEVISTIQPGADWSTYSVNVTGTGGNDTLTIREPQNQAFDGVGAMLDNLKLAANTASTPTDDTDLPSTDPTPGGSGTD</sequence>
<gene>
    <name evidence="2" type="ORF">OO17_10045</name>
</gene>
<evidence type="ECO:0000313" key="3">
    <source>
        <dbReference type="Proteomes" id="UP000032515"/>
    </source>
</evidence>
<dbReference type="RefSeq" id="WP_152647682.1">
    <property type="nucleotide sequence ID" value="NZ_JXXE01000193.1"/>
</dbReference>
<evidence type="ECO:0000256" key="1">
    <source>
        <dbReference type="SAM" id="MobiDB-lite"/>
    </source>
</evidence>
<name>A0A0D7ETZ9_RHOPL</name>
<proteinExistence type="predicted"/>
<evidence type="ECO:0000313" key="2">
    <source>
        <dbReference type="EMBL" id="KIZ44294.1"/>
    </source>
</evidence>
<reference evidence="2 3" key="1">
    <citation type="submission" date="2014-11" db="EMBL/GenBank/DDBJ databases">
        <title>Genomics and ecophysiology of heterotrophic nitrogen fixing bacteria isolated from estuarine surface water.</title>
        <authorList>
            <person name="Bentzon-Tilia M."/>
            <person name="Severin I."/>
            <person name="Hansen L.H."/>
            <person name="Riemann L."/>
        </authorList>
    </citation>
    <scope>NUCLEOTIDE SEQUENCE [LARGE SCALE GENOMIC DNA]</scope>
    <source>
        <strain evidence="2 3">BAL398</strain>
    </source>
</reference>
<protein>
    <submittedName>
        <fullName evidence="2">Uncharacterized protein</fullName>
    </submittedName>
</protein>
<dbReference type="AlphaFoldDB" id="A0A0D7ETZ9"/>
<organism evidence="2 3">
    <name type="scientific">Rhodopseudomonas palustris</name>
    <dbReference type="NCBI Taxonomy" id="1076"/>
    <lineage>
        <taxon>Bacteria</taxon>
        <taxon>Pseudomonadati</taxon>
        <taxon>Pseudomonadota</taxon>
        <taxon>Alphaproteobacteria</taxon>
        <taxon>Hyphomicrobiales</taxon>
        <taxon>Nitrobacteraceae</taxon>
        <taxon>Rhodopseudomonas</taxon>
    </lineage>
</organism>
<dbReference type="Gene3D" id="2.60.120.260">
    <property type="entry name" value="Galactose-binding domain-like"/>
    <property type="match status" value="1"/>
</dbReference>
<dbReference type="EMBL" id="JXXE01000193">
    <property type="protein sequence ID" value="KIZ44294.1"/>
    <property type="molecule type" value="Genomic_DNA"/>
</dbReference>
<feature type="non-terminal residue" evidence="2">
    <location>
        <position position="444"/>
    </location>
</feature>
<comment type="caution">
    <text evidence="2">The sequence shown here is derived from an EMBL/GenBank/DDBJ whole genome shotgun (WGS) entry which is preliminary data.</text>
</comment>
<dbReference type="Proteomes" id="UP000032515">
    <property type="component" value="Unassembled WGS sequence"/>
</dbReference>
<accession>A0A0D7ETZ9</accession>
<dbReference type="PATRIC" id="fig|1076.23.peg.1378"/>
<feature type="compositionally biased region" description="Low complexity" evidence="1">
    <location>
        <begin position="421"/>
        <end position="438"/>
    </location>
</feature>